<dbReference type="Proteomes" id="UP001566132">
    <property type="component" value="Unassembled WGS sequence"/>
</dbReference>
<feature type="transmembrane region" description="Helical" evidence="1">
    <location>
        <begin position="56"/>
        <end position="75"/>
    </location>
</feature>
<dbReference type="PANTHER" id="PTHR38640:SF1">
    <property type="entry name" value="GEO09659P1"/>
    <property type="match status" value="1"/>
</dbReference>
<dbReference type="AlphaFoldDB" id="A0ABD1FHW0"/>
<accession>A0ABD1FHW0</accession>
<reference evidence="2 3" key="1">
    <citation type="submission" date="2024-05" db="EMBL/GenBank/DDBJ databases">
        <title>Genetic variation in Jamaican populations of the coffee berry borer (Hypothenemus hampei).</title>
        <authorList>
            <person name="Errbii M."/>
            <person name="Myrie A."/>
        </authorList>
    </citation>
    <scope>NUCLEOTIDE SEQUENCE [LARGE SCALE GENOMIC DNA]</scope>
    <source>
        <strain evidence="2">JA-Hopewell-2020-01-JO</strain>
        <tissue evidence="2">Whole body</tissue>
    </source>
</reference>
<comment type="caution">
    <text evidence="2">The sequence shown here is derived from an EMBL/GenBank/DDBJ whole genome shotgun (WGS) entry which is preliminary data.</text>
</comment>
<evidence type="ECO:0000313" key="3">
    <source>
        <dbReference type="Proteomes" id="UP001566132"/>
    </source>
</evidence>
<protein>
    <submittedName>
        <fullName evidence="2">Uncharacterized protein</fullName>
    </submittedName>
</protein>
<name>A0ABD1FHW0_HYPHA</name>
<keyword evidence="3" id="KW-1185">Reference proteome</keyword>
<organism evidence="2 3">
    <name type="scientific">Hypothenemus hampei</name>
    <name type="common">Coffee berry borer</name>
    <dbReference type="NCBI Taxonomy" id="57062"/>
    <lineage>
        <taxon>Eukaryota</taxon>
        <taxon>Metazoa</taxon>
        <taxon>Ecdysozoa</taxon>
        <taxon>Arthropoda</taxon>
        <taxon>Hexapoda</taxon>
        <taxon>Insecta</taxon>
        <taxon>Pterygota</taxon>
        <taxon>Neoptera</taxon>
        <taxon>Endopterygota</taxon>
        <taxon>Coleoptera</taxon>
        <taxon>Polyphaga</taxon>
        <taxon>Cucujiformia</taxon>
        <taxon>Curculionidae</taxon>
        <taxon>Scolytinae</taxon>
        <taxon>Hypothenemus</taxon>
    </lineage>
</organism>
<gene>
    <name evidence="2" type="ORF">ABEB36_001362</name>
</gene>
<dbReference type="EMBL" id="JBDJPC010000001">
    <property type="protein sequence ID" value="KAL1517623.1"/>
    <property type="molecule type" value="Genomic_DNA"/>
</dbReference>
<evidence type="ECO:0000256" key="1">
    <source>
        <dbReference type="SAM" id="Phobius"/>
    </source>
</evidence>
<feature type="transmembrane region" description="Helical" evidence="1">
    <location>
        <begin position="114"/>
        <end position="138"/>
    </location>
</feature>
<feature type="transmembrane region" description="Helical" evidence="1">
    <location>
        <begin position="84"/>
        <end position="102"/>
    </location>
</feature>
<proteinExistence type="predicted"/>
<sequence length="160" mass="18759">MSNRRPESAEEPEDEFVKYFCQIASMQGRIAYCLMSLYSVNPSILNYFISTDLHPFLMWNMIYGITVMIISRPCLKSLMPVHQFSFSLLGSLAFNYSSLLWYQWLNSYLDEQTILRTILGYISGRVMMVHLLAFLYHIDTRCSNIGDRSRRLSAFEVMYL</sequence>
<keyword evidence="1" id="KW-1133">Transmembrane helix</keyword>
<keyword evidence="1" id="KW-0812">Transmembrane</keyword>
<evidence type="ECO:0000313" key="2">
    <source>
        <dbReference type="EMBL" id="KAL1517623.1"/>
    </source>
</evidence>
<feature type="transmembrane region" description="Helical" evidence="1">
    <location>
        <begin position="30"/>
        <end position="50"/>
    </location>
</feature>
<dbReference type="PANTHER" id="PTHR38640">
    <property type="entry name" value="GEO09659P1"/>
    <property type="match status" value="1"/>
</dbReference>
<keyword evidence="1" id="KW-0472">Membrane</keyword>